<dbReference type="SUPFAM" id="SSF48613">
    <property type="entry name" value="Heme oxygenase-like"/>
    <property type="match status" value="1"/>
</dbReference>
<evidence type="ECO:0008006" key="3">
    <source>
        <dbReference type="Google" id="ProtNLM"/>
    </source>
</evidence>
<name>A0ABQ3C4U5_9GAMM</name>
<comment type="caution">
    <text evidence="1">The sequence shown here is derived from an EMBL/GenBank/DDBJ whole genome shotgun (WGS) entry which is preliminary data.</text>
</comment>
<dbReference type="RefSeq" id="WP_189449891.1">
    <property type="nucleotide sequence ID" value="NZ_BMXY01000003.1"/>
</dbReference>
<reference evidence="2" key="1">
    <citation type="journal article" date="2019" name="Int. J. Syst. Evol. Microbiol.">
        <title>The Global Catalogue of Microorganisms (GCM) 10K type strain sequencing project: providing services to taxonomists for standard genome sequencing and annotation.</title>
        <authorList>
            <consortium name="The Broad Institute Genomics Platform"/>
            <consortium name="The Broad Institute Genome Sequencing Center for Infectious Disease"/>
            <person name="Wu L."/>
            <person name="Ma J."/>
        </authorList>
    </citation>
    <scope>NUCLEOTIDE SEQUENCE [LARGE SCALE GENOMIC DNA]</scope>
    <source>
        <strain evidence="2">KCTC 22558</strain>
    </source>
</reference>
<gene>
    <name evidence="1" type="ORF">GCM10008101_22160</name>
</gene>
<evidence type="ECO:0000313" key="1">
    <source>
        <dbReference type="EMBL" id="GGZ67478.1"/>
    </source>
</evidence>
<dbReference type="Pfam" id="PF01126">
    <property type="entry name" value="Heme_oxygenase"/>
    <property type="match status" value="1"/>
</dbReference>
<sequence>MPPSASLRGRLRDATAAAHARIDSQVGDAVADVPGYAAFLRGMHGFVRHARQVLGNADDLAACERALADDLVVLAHAPVDIDVDLGDGASREMARLGWRYVIAGSSLGARVLLRRAEALGFTETHGASYLALHARGDAWRTLLSTLESLRLSPADEACACEGANDAFQCVEHCLDAGRSGLAA</sequence>
<keyword evidence="2" id="KW-1185">Reference proteome</keyword>
<proteinExistence type="predicted"/>
<protein>
    <recommendedName>
        <fullName evidence="3">Heme oxygenase</fullName>
    </recommendedName>
</protein>
<dbReference type="InterPro" id="IPR016053">
    <property type="entry name" value="Haem_Oase-like"/>
</dbReference>
<dbReference type="Proteomes" id="UP000643403">
    <property type="component" value="Unassembled WGS sequence"/>
</dbReference>
<dbReference type="InterPro" id="IPR016084">
    <property type="entry name" value="Haem_Oase-like_multi-hlx"/>
</dbReference>
<dbReference type="Gene3D" id="1.20.910.10">
    <property type="entry name" value="Heme oxygenase-like"/>
    <property type="match status" value="1"/>
</dbReference>
<dbReference type="EMBL" id="BMXY01000003">
    <property type="protein sequence ID" value="GGZ67478.1"/>
    <property type="molecule type" value="Genomic_DNA"/>
</dbReference>
<dbReference type="CDD" id="cd19166">
    <property type="entry name" value="HemeO-bac"/>
    <property type="match status" value="1"/>
</dbReference>
<organism evidence="1 2">
    <name type="scientific">Cognatilysobacter xinjiangensis</name>
    <dbReference type="NCBI Taxonomy" id="546892"/>
    <lineage>
        <taxon>Bacteria</taxon>
        <taxon>Pseudomonadati</taxon>
        <taxon>Pseudomonadota</taxon>
        <taxon>Gammaproteobacteria</taxon>
        <taxon>Lysobacterales</taxon>
        <taxon>Lysobacteraceae</taxon>
        <taxon>Cognatilysobacter</taxon>
    </lineage>
</organism>
<accession>A0ABQ3C4U5</accession>
<evidence type="ECO:0000313" key="2">
    <source>
        <dbReference type="Proteomes" id="UP000643403"/>
    </source>
</evidence>